<keyword evidence="2" id="KW-0288">FMN</keyword>
<dbReference type="PANTHER" id="PTHR42847:SF4">
    <property type="entry name" value="ALKANESULFONATE MONOOXYGENASE-RELATED"/>
    <property type="match status" value="1"/>
</dbReference>
<dbReference type="SUPFAM" id="SSF51679">
    <property type="entry name" value="Bacterial luciferase-like"/>
    <property type="match status" value="1"/>
</dbReference>
<evidence type="ECO:0000256" key="3">
    <source>
        <dbReference type="ARBA" id="ARBA00023002"/>
    </source>
</evidence>
<keyword evidence="7" id="KW-1185">Reference proteome</keyword>
<dbReference type="InterPro" id="IPR050172">
    <property type="entry name" value="SsuD_RutA_monooxygenase"/>
</dbReference>
<gene>
    <name evidence="6" type="ORF">EHS13_09325</name>
</gene>
<dbReference type="Proteomes" id="UP000426246">
    <property type="component" value="Chromosome"/>
</dbReference>
<keyword evidence="4" id="KW-0503">Monooxygenase</keyword>
<keyword evidence="1" id="KW-0285">Flavoprotein</keyword>
<dbReference type="InterPro" id="IPR011251">
    <property type="entry name" value="Luciferase-like_dom"/>
</dbReference>
<dbReference type="KEGG" id="ppsc:EHS13_09325"/>
<dbReference type="RefSeq" id="WP_155700084.1">
    <property type="nucleotide sequence ID" value="NZ_CP034235.1"/>
</dbReference>
<keyword evidence="3" id="KW-0560">Oxidoreductase</keyword>
<organism evidence="6 7">
    <name type="scientific">Paenibacillus psychroresistens</name>
    <dbReference type="NCBI Taxonomy" id="1778678"/>
    <lineage>
        <taxon>Bacteria</taxon>
        <taxon>Bacillati</taxon>
        <taxon>Bacillota</taxon>
        <taxon>Bacilli</taxon>
        <taxon>Bacillales</taxon>
        <taxon>Paenibacillaceae</taxon>
        <taxon>Paenibacillus</taxon>
    </lineage>
</organism>
<evidence type="ECO:0000259" key="5">
    <source>
        <dbReference type="Pfam" id="PF00296"/>
    </source>
</evidence>
<evidence type="ECO:0000256" key="2">
    <source>
        <dbReference type="ARBA" id="ARBA00022643"/>
    </source>
</evidence>
<dbReference type="PANTHER" id="PTHR42847">
    <property type="entry name" value="ALKANESULFONATE MONOOXYGENASE"/>
    <property type="match status" value="1"/>
</dbReference>
<evidence type="ECO:0000313" key="6">
    <source>
        <dbReference type="EMBL" id="QGQ95069.1"/>
    </source>
</evidence>
<accession>A0A6B8RG31</accession>
<dbReference type="EMBL" id="CP034235">
    <property type="protein sequence ID" value="QGQ95069.1"/>
    <property type="molecule type" value="Genomic_DNA"/>
</dbReference>
<sequence length="369" mass="39986">MVEFITMAPTSGDGEYVGNTGGGTSKLEGWTASAEREPSLAYITEIAIAAEKNGFGTLLLPTGSNCLDSLVIAATLVPKTETLKFLFAVRPGFTAPTVFAKQFASLDYLSGGRALINVVTGGSPAEQASDGDFLDHGARYRRTDEFIQVVKRLFTEEKFDHEGEFYQLKAASLFPKPVQAEPQIYIGGASEAGIQVAASVADVYMMWGETTDFIRERIEEVKAAVSEHNRKLSYSISFQVILGDTEEQAWANAQKTISKADHIAISGKEQANIKGDSVGLKRLHQLMVDSKAQDFRIGPNLWAGLTQVLSGNSIALVGTPDQVADRIIEYIQLGFDKVLLRGFPHLETIGAIGSEIIPRVRARLAALEL</sequence>
<feature type="domain" description="Luciferase-like" evidence="5">
    <location>
        <begin position="34"/>
        <end position="336"/>
    </location>
</feature>
<evidence type="ECO:0000313" key="7">
    <source>
        <dbReference type="Proteomes" id="UP000426246"/>
    </source>
</evidence>
<evidence type="ECO:0000256" key="1">
    <source>
        <dbReference type="ARBA" id="ARBA00022630"/>
    </source>
</evidence>
<dbReference type="AlphaFoldDB" id="A0A6B8RG31"/>
<dbReference type="GO" id="GO:0008726">
    <property type="term" value="F:alkanesulfonate monooxygenase activity"/>
    <property type="evidence" value="ECO:0007669"/>
    <property type="project" value="TreeGrafter"/>
</dbReference>
<reference evidence="7" key="1">
    <citation type="submission" date="2018-11" db="EMBL/GenBank/DDBJ databases">
        <title>Complete genome sequence of Paenibacillus sp. ML311-T8.</title>
        <authorList>
            <person name="Nam Y.-D."/>
            <person name="Kang J."/>
            <person name="Chung W.-H."/>
            <person name="Park Y.S."/>
        </authorList>
    </citation>
    <scope>NUCLEOTIDE SEQUENCE [LARGE SCALE GENOMIC DNA]</scope>
    <source>
        <strain evidence="7">ML311-T8</strain>
    </source>
</reference>
<dbReference type="CDD" id="cd01094">
    <property type="entry name" value="Alkanesulfonate_monoxygenase"/>
    <property type="match status" value="1"/>
</dbReference>
<dbReference type="GO" id="GO:0046306">
    <property type="term" value="P:alkanesulfonate catabolic process"/>
    <property type="evidence" value="ECO:0007669"/>
    <property type="project" value="TreeGrafter"/>
</dbReference>
<dbReference type="InterPro" id="IPR036661">
    <property type="entry name" value="Luciferase-like_sf"/>
</dbReference>
<protein>
    <submittedName>
        <fullName evidence="6">LLM class flavin-dependent oxidoreductase</fullName>
    </submittedName>
</protein>
<dbReference type="OrthoDB" id="9814695at2"/>
<name>A0A6B8RG31_9BACL</name>
<dbReference type="Gene3D" id="3.20.20.30">
    <property type="entry name" value="Luciferase-like domain"/>
    <property type="match status" value="1"/>
</dbReference>
<dbReference type="Pfam" id="PF00296">
    <property type="entry name" value="Bac_luciferase"/>
    <property type="match status" value="1"/>
</dbReference>
<evidence type="ECO:0000256" key="4">
    <source>
        <dbReference type="ARBA" id="ARBA00023033"/>
    </source>
</evidence>
<proteinExistence type="predicted"/>